<feature type="compositionally biased region" description="Polar residues" evidence="6">
    <location>
        <begin position="382"/>
        <end position="394"/>
    </location>
</feature>
<dbReference type="GO" id="GO:0051301">
    <property type="term" value="P:cell division"/>
    <property type="evidence" value="ECO:0007669"/>
    <property type="project" value="UniProtKB-KW"/>
</dbReference>
<feature type="compositionally biased region" description="Low complexity" evidence="6">
    <location>
        <begin position="272"/>
        <end position="286"/>
    </location>
</feature>
<dbReference type="InterPro" id="IPR023252">
    <property type="entry name" value="Aurora_borealis_protein"/>
</dbReference>
<feature type="region of interest" description="Disordered" evidence="6">
    <location>
        <begin position="377"/>
        <end position="401"/>
    </location>
</feature>
<feature type="compositionally biased region" description="Low complexity" evidence="6">
    <location>
        <begin position="223"/>
        <end position="234"/>
    </location>
</feature>
<dbReference type="GO" id="GO:0060236">
    <property type="term" value="P:regulation of mitotic spindle organization"/>
    <property type="evidence" value="ECO:0007669"/>
    <property type="project" value="TreeGrafter"/>
</dbReference>
<keyword evidence="5" id="KW-0131">Cell cycle</keyword>
<dbReference type="GO" id="GO:0005634">
    <property type="term" value="C:nucleus"/>
    <property type="evidence" value="ECO:0007669"/>
    <property type="project" value="TreeGrafter"/>
</dbReference>
<evidence type="ECO:0000313" key="8">
    <source>
        <dbReference type="RefSeq" id="XP_019631898.1"/>
    </source>
</evidence>
<dbReference type="PANTHER" id="PTHR14728:SF2">
    <property type="entry name" value="PROTEIN AURORA BOREALIS"/>
    <property type="match status" value="1"/>
</dbReference>
<keyword evidence="7" id="KW-1185">Reference proteome</keyword>
<evidence type="ECO:0000256" key="4">
    <source>
        <dbReference type="ARBA" id="ARBA00022776"/>
    </source>
</evidence>
<dbReference type="GeneID" id="109475619"/>
<dbReference type="PRINTS" id="PR02038">
    <property type="entry name" value="AURORABORA"/>
</dbReference>
<keyword evidence="4" id="KW-0498">Mitosis</keyword>
<evidence type="ECO:0000256" key="2">
    <source>
        <dbReference type="ARBA" id="ARBA00020055"/>
    </source>
</evidence>
<dbReference type="OrthoDB" id="10020858at2759"/>
<feature type="region of interest" description="Disordered" evidence="6">
    <location>
        <begin position="1"/>
        <end position="20"/>
    </location>
</feature>
<name>A0A6P4Z5K8_BRABE</name>
<proteinExistence type="inferred from homology"/>
<gene>
    <name evidence="8" type="primary">LOC109475619</name>
</gene>
<feature type="region of interest" description="Disordered" evidence="6">
    <location>
        <begin position="129"/>
        <end position="154"/>
    </location>
</feature>
<dbReference type="PANTHER" id="PTHR14728">
    <property type="entry name" value="PROTEIN AURORA BOREALIS"/>
    <property type="match status" value="1"/>
</dbReference>
<dbReference type="RefSeq" id="XP_019631898.1">
    <property type="nucleotide sequence ID" value="XM_019776339.1"/>
</dbReference>
<evidence type="ECO:0000256" key="1">
    <source>
        <dbReference type="ARBA" id="ARBA00010963"/>
    </source>
</evidence>
<sequence>MAEETPSSVQGSTSKPSMVGMEDSASLYLTASQGSTINPFEVGVEDRLHLTALSPSVFDKVESTPSSGSTEFRWSIDQMAILHPADIPMEEVSRQHDTLHLTHDRDVEEKAQRAINQFFSQSVVVPSPWTQSSPRRKTNRVTTQQGVAEGADQESSFIETRAKEGTAHASCQTLLTLPPDFNLEALLGPEYFSTPQPVPEDQEQEVLSTSSLRRKLFFQGDLSTPFSPVKSSSPKCKKGGGQSMDSPPLSPVNRAASTCPPHVRSSPLLKTPSSGSQFSSSPIILSKMTPSNRLTTTPKPSRSSIIPVSMGTPAISPIGKSIFRTPSSSDRDVSVFTIPPTPSCRRIKGTPSPCSHARLSAMTTPNLSPIGAVQRHCRPPFNRNNSSASTSPRESTARRGSHVLSLSFADEDKPQCEATEPNCQPAVIGCPEVHHAHQPLSSPESQSNMEHSCHGDTTEEELLANGILETVSDGGFCGERATRKYPDHYYCDFNIVPPGSEVNHDCSQMQVDSGINCQTSSSMEVEGAEMEKENLRNVSRRLLTAAKCQLESVPENVSMEVMDEDKMADMGKDSQGQTNCDSGTGVFHRKQPLVESNNAQEDFHNR</sequence>
<keyword evidence="3" id="KW-0132">Cell division</keyword>
<feature type="compositionally biased region" description="Polar residues" evidence="6">
    <location>
        <begin position="288"/>
        <end position="306"/>
    </location>
</feature>
<evidence type="ECO:0000256" key="3">
    <source>
        <dbReference type="ARBA" id="ARBA00022618"/>
    </source>
</evidence>
<protein>
    <recommendedName>
        <fullName evidence="2">Protein aurora borealis</fullName>
    </recommendedName>
</protein>
<dbReference type="GO" id="GO:0005737">
    <property type="term" value="C:cytoplasm"/>
    <property type="evidence" value="ECO:0007669"/>
    <property type="project" value="TreeGrafter"/>
</dbReference>
<evidence type="ECO:0000256" key="6">
    <source>
        <dbReference type="SAM" id="MobiDB-lite"/>
    </source>
</evidence>
<dbReference type="KEGG" id="bbel:109475619"/>
<organism evidence="7 8">
    <name type="scientific">Branchiostoma belcheri</name>
    <name type="common">Amphioxus</name>
    <dbReference type="NCBI Taxonomy" id="7741"/>
    <lineage>
        <taxon>Eukaryota</taxon>
        <taxon>Metazoa</taxon>
        <taxon>Chordata</taxon>
        <taxon>Cephalochordata</taxon>
        <taxon>Leptocardii</taxon>
        <taxon>Amphioxiformes</taxon>
        <taxon>Branchiostomatidae</taxon>
        <taxon>Branchiostoma</taxon>
    </lineage>
</organism>
<dbReference type="GO" id="GO:0007088">
    <property type="term" value="P:regulation of mitotic nuclear division"/>
    <property type="evidence" value="ECO:0007669"/>
    <property type="project" value="TreeGrafter"/>
</dbReference>
<reference evidence="8" key="1">
    <citation type="submission" date="2025-08" db="UniProtKB">
        <authorList>
            <consortium name="RefSeq"/>
        </authorList>
    </citation>
    <scope>IDENTIFICATION</scope>
    <source>
        <tissue evidence="8">Gonad</tissue>
    </source>
</reference>
<comment type="similarity">
    <text evidence="1">Belongs to the BORA family.</text>
</comment>
<dbReference type="Pfam" id="PF15280">
    <property type="entry name" value="BORA_N"/>
    <property type="match status" value="1"/>
</dbReference>
<evidence type="ECO:0000256" key="5">
    <source>
        <dbReference type="ARBA" id="ARBA00023306"/>
    </source>
</evidence>
<accession>A0A6P4Z5K8</accession>
<dbReference type="Proteomes" id="UP000515135">
    <property type="component" value="Unplaced"/>
</dbReference>
<evidence type="ECO:0000313" key="7">
    <source>
        <dbReference type="Proteomes" id="UP000515135"/>
    </source>
</evidence>
<dbReference type="GO" id="GO:0019901">
    <property type="term" value="F:protein kinase binding"/>
    <property type="evidence" value="ECO:0007669"/>
    <property type="project" value="TreeGrafter"/>
</dbReference>
<feature type="compositionally biased region" description="Polar residues" evidence="6">
    <location>
        <begin position="1"/>
        <end position="16"/>
    </location>
</feature>
<dbReference type="AlphaFoldDB" id="A0A6P4Z5K8"/>
<feature type="region of interest" description="Disordered" evidence="6">
    <location>
        <begin position="223"/>
        <end position="311"/>
    </location>
</feature>
<feature type="region of interest" description="Disordered" evidence="6">
    <location>
        <begin position="569"/>
        <end position="606"/>
    </location>
</feature>